<dbReference type="Gene3D" id="1.10.275.10">
    <property type="entry name" value="Fumarase/aspartase (N-terminal domain)"/>
    <property type="match status" value="1"/>
</dbReference>
<evidence type="ECO:0000256" key="1">
    <source>
        <dbReference type="ARBA" id="ARBA00010755"/>
    </source>
</evidence>
<dbReference type="Gene3D" id="1.10.40.30">
    <property type="entry name" value="Fumarase/aspartase (C-terminal domain)"/>
    <property type="match status" value="1"/>
</dbReference>
<dbReference type="InterPro" id="IPR024083">
    <property type="entry name" value="Fumarase/histidase_N"/>
</dbReference>
<organism evidence="5 6">
    <name type="scientific">Penicillium salamii</name>
    <dbReference type="NCBI Taxonomy" id="1612424"/>
    <lineage>
        <taxon>Eukaryota</taxon>
        <taxon>Fungi</taxon>
        <taxon>Dikarya</taxon>
        <taxon>Ascomycota</taxon>
        <taxon>Pezizomycotina</taxon>
        <taxon>Eurotiomycetes</taxon>
        <taxon>Eurotiomycetidae</taxon>
        <taxon>Eurotiales</taxon>
        <taxon>Aspergillaceae</taxon>
        <taxon>Penicillium</taxon>
    </lineage>
</organism>
<dbReference type="EMBL" id="CAJVPD010000248">
    <property type="protein sequence ID" value="CAG8394362.1"/>
    <property type="molecule type" value="Genomic_DNA"/>
</dbReference>
<dbReference type="InterPro" id="IPR022761">
    <property type="entry name" value="Fumarate_lyase_N"/>
</dbReference>
<dbReference type="GO" id="GO:0004056">
    <property type="term" value="F:argininosuccinate lyase activity"/>
    <property type="evidence" value="ECO:0007669"/>
    <property type="project" value="InterPro"/>
</dbReference>
<feature type="domain" description="Fumarate lyase N-terminal" evidence="3">
    <location>
        <begin position="17"/>
        <end position="307"/>
    </location>
</feature>
<dbReference type="InterPro" id="IPR008948">
    <property type="entry name" value="L-Aspartase-like"/>
</dbReference>
<dbReference type="Gene3D" id="1.20.200.10">
    <property type="entry name" value="Fumarase/aspartase (Central domain)"/>
    <property type="match status" value="1"/>
</dbReference>
<protein>
    <recommendedName>
        <fullName evidence="2">Arginosuccinase</fullName>
    </recommendedName>
</protein>
<dbReference type="Pfam" id="PF00206">
    <property type="entry name" value="Lyase_1"/>
    <property type="match status" value="1"/>
</dbReference>
<dbReference type="Pfam" id="PF14698">
    <property type="entry name" value="ASL_C2"/>
    <property type="match status" value="1"/>
</dbReference>
<dbReference type="CDD" id="cd01359">
    <property type="entry name" value="Argininosuccinate_lyase"/>
    <property type="match status" value="1"/>
</dbReference>
<dbReference type="NCBIfam" id="TIGR00838">
    <property type="entry name" value="argH"/>
    <property type="match status" value="1"/>
</dbReference>
<reference evidence="5" key="1">
    <citation type="submission" date="2021-07" db="EMBL/GenBank/DDBJ databases">
        <authorList>
            <person name="Branca A.L. A."/>
        </authorList>
    </citation>
    <scope>NUCLEOTIDE SEQUENCE</scope>
</reference>
<comment type="caution">
    <text evidence="5">The sequence shown here is derived from an EMBL/GenBank/DDBJ whole genome shotgun (WGS) entry which is preliminary data.</text>
</comment>
<dbReference type="FunFam" id="1.20.200.10:FF:000025">
    <property type="entry name" value="Argininosuccinate lyase chloroplastic"/>
    <property type="match status" value="1"/>
</dbReference>
<sequence>MSDIECRKTANMFAAGLDPLMMKYNRSIDVDRAIWRQDIRGSIAWARANMNRQILSEHEFSEIIRGFDIIKEEWENEEFPINFEIDEDIYTANERRLGEVIGIEIAGKLHTGRSRNEQSAADHRMWLREALESAAVWLKDLIQVIISRAEREIDYIMPGYTHLQRAQPVRWSQWLLGYGFSLSKDLQRLHEVLERSNESPYGCGAIAGNAFGVDRNAIASELGFTSIQWNSMEAVGDRYFSLEAIQWAATVMLHLSRFSEDLILYSTAEFHFVQLSDAYSTGSSLMPQKKNADSLELVRGKSGEVFGNMSGLMYTIKGLPSSYNKDLQGSLSAMISSMMTLEDSIRITSGVLRTLTIFPDRMRAALSPDMLATDLADYLVRKGAPFRETHHISGQIVALAENENVPMNRLSFEQINQIDGRFEEDVMSCFDYEKSVESRNAPGGTSRSSIVEQISVLRNAISG</sequence>
<accession>A0A9W4JEX3</accession>
<dbReference type="PROSITE" id="PS00163">
    <property type="entry name" value="FUMARATE_LYASES"/>
    <property type="match status" value="1"/>
</dbReference>
<dbReference type="InterPro" id="IPR000362">
    <property type="entry name" value="Fumarate_lyase_fam"/>
</dbReference>
<dbReference type="AlphaFoldDB" id="A0A9W4JEX3"/>
<dbReference type="PANTHER" id="PTHR43814">
    <property type="entry name" value="ARGININOSUCCINATE LYASE"/>
    <property type="match status" value="1"/>
</dbReference>
<name>A0A9W4JEX3_9EURO</name>
<gene>
    <name evidence="5" type="ORF">PSALAMII_LOCUS6993</name>
</gene>
<feature type="domain" description="Argininosuccinate lyase C-terminal" evidence="4">
    <location>
        <begin position="370"/>
        <end position="437"/>
    </location>
</feature>
<evidence type="ECO:0000313" key="6">
    <source>
        <dbReference type="Proteomes" id="UP001152592"/>
    </source>
</evidence>
<proteinExistence type="inferred from homology"/>
<dbReference type="PRINTS" id="PR00149">
    <property type="entry name" value="FUMRATELYASE"/>
</dbReference>
<dbReference type="FunFam" id="1.10.40.30:FF:000001">
    <property type="entry name" value="Argininosuccinate lyase"/>
    <property type="match status" value="1"/>
</dbReference>
<dbReference type="PANTHER" id="PTHR43814:SF1">
    <property type="entry name" value="ARGININOSUCCINATE LYASE"/>
    <property type="match status" value="1"/>
</dbReference>
<dbReference type="OrthoDB" id="422156at2759"/>
<evidence type="ECO:0000259" key="3">
    <source>
        <dbReference type="Pfam" id="PF00206"/>
    </source>
</evidence>
<evidence type="ECO:0000313" key="5">
    <source>
        <dbReference type="EMBL" id="CAG8394362.1"/>
    </source>
</evidence>
<dbReference type="InterPro" id="IPR009049">
    <property type="entry name" value="Argininosuccinate_lyase"/>
</dbReference>
<dbReference type="Proteomes" id="UP001152592">
    <property type="component" value="Unassembled WGS sequence"/>
</dbReference>
<dbReference type="GO" id="GO:0042450">
    <property type="term" value="P:L-arginine biosynthetic process via ornithine"/>
    <property type="evidence" value="ECO:0007669"/>
    <property type="project" value="InterPro"/>
</dbReference>
<dbReference type="InterPro" id="IPR020557">
    <property type="entry name" value="Fumarate_lyase_CS"/>
</dbReference>
<evidence type="ECO:0000259" key="4">
    <source>
        <dbReference type="Pfam" id="PF14698"/>
    </source>
</evidence>
<comment type="similarity">
    <text evidence="1">Belongs to the lyase 1 family. Argininosuccinate lyase subfamily.</text>
</comment>
<dbReference type="PRINTS" id="PR00145">
    <property type="entry name" value="ARGSUCLYASE"/>
</dbReference>
<dbReference type="SUPFAM" id="SSF48557">
    <property type="entry name" value="L-aspartase-like"/>
    <property type="match status" value="1"/>
</dbReference>
<dbReference type="GO" id="GO:0005829">
    <property type="term" value="C:cytosol"/>
    <property type="evidence" value="ECO:0007669"/>
    <property type="project" value="TreeGrafter"/>
</dbReference>
<dbReference type="InterPro" id="IPR029419">
    <property type="entry name" value="Arg_succ_lyase_C"/>
</dbReference>
<dbReference type="HAMAP" id="MF_00006">
    <property type="entry name" value="Arg_succ_lyase"/>
    <property type="match status" value="1"/>
</dbReference>
<evidence type="ECO:0000256" key="2">
    <source>
        <dbReference type="ARBA" id="ARBA00032749"/>
    </source>
</evidence>